<dbReference type="AlphaFoldDB" id="A0A3E0VPD0"/>
<gene>
    <name evidence="3" type="ORF">B7R54_14310</name>
</gene>
<organism evidence="3 4">
    <name type="scientific">Subtercola boreus</name>
    <dbReference type="NCBI Taxonomy" id="120213"/>
    <lineage>
        <taxon>Bacteria</taxon>
        <taxon>Bacillati</taxon>
        <taxon>Actinomycetota</taxon>
        <taxon>Actinomycetes</taxon>
        <taxon>Micrococcales</taxon>
        <taxon>Microbacteriaceae</taxon>
        <taxon>Subtercola</taxon>
    </lineage>
</organism>
<accession>A0A3E0VPD0</accession>
<reference evidence="3 4" key="1">
    <citation type="submission" date="2017-04" db="EMBL/GenBank/DDBJ databases">
        <title>Comparative genome analysis of Subtercola boreus.</title>
        <authorList>
            <person name="Cho Y.-J."/>
            <person name="Cho A."/>
            <person name="Kim O.-S."/>
            <person name="Lee J.-I."/>
        </authorList>
    </citation>
    <scope>NUCLEOTIDE SEQUENCE [LARGE SCALE GENOMIC DNA]</scope>
    <source>
        <strain evidence="3 4">K300</strain>
    </source>
</reference>
<dbReference type="InterPro" id="IPR011051">
    <property type="entry name" value="RmlC_Cupin_sf"/>
</dbReference>
<evidence type="ECO:0000313" key="4">
    <source>
        <dbReference type="Proteomes" id="UP000256486"/>
    </source>
</evidence>
<sequence>MRVTRIGDAEPFSPVGHHGVGPVRLQGGEETPTSGFTVALSHYLPGGAAEEAPQVSETVYVVLSGELVMSSDGDVQALGPFDSVHFTEGTVRTVENRTHLPATMLVIRAVA</sequence>
<dbReference type="Gene3D" id="2.60.120.10">
    <property type="entry name" value="Jelly Rolls"/>
    <property type="match status" value="1"/>
</dbReference>
<dbReference type="CDD" id="cd20299">
    <property type="entry name" value="cupin_YP766765-like"/>
    <property type="match status" value="1"/>
</dbReference>
<dbReference type="OrthoDB" id="2886949at2"/>
<dbReference type="InterPro" id="IPR014710">
    <property type="entry name" value="RmlC-like_jellyroll"/>
</dbReference>
<evidence type="ECO:0000259" key="2">
    <source>
        <dbReference type="Pfam" id="PF07883"/>
    </source>
</evidence>
<feature type="domain" description="Cupin type-2" evidence="2">
    <location>
        <begin position="41"/>
        <end position="107"/>
    </location>
</feature>
<keyword evidence="4" id="KW-1185">Reference proteome</keyword>
<proteinExistence type="predicted"/>
<dbReference type="Proteomes" id="UP000256486">
    <property type="component" value="Unassembled WGS sequence"/>
</dbReference>
<protein>
    <submittedName>
        <fullName evidence="3">Cupin</fullName>
    </submittedName>
</protein>
<dbReference type="InterPro" id="IPR013096">
    <property type="entry name" value="Cupin_2"/>
</dbReference>
<feature type="region of interest" description="Disordered" evidence="1">
    <location>
        <begin position="1"/>
        <end position="33"/>
    </location>
</feature>
<dbReference type="Pfam" id="PF07883">
    <property type="entry name" value="Cupin_2"/>
    <property type="match status" value="1"/>
</dbReference>
<dbReference type="EMBL" id="NBWZ01000001">
    <property type="protein sequence ID" value="RFA11298.1"/>
    <property type="molecule type" value="Genomic_DNA"/>
</dbReference>
<evidence type="ECO:0000313" key="3">
    <source>
        <dbReference type="EMBL" id="RFA11298.1"/>
    </source>
</evidence>
<dbReference type="SUPFAM" id="SSF51182">
    <property type="entry name" value="RmlC-like cupins"/>
    <property type="match status" value="1"/>
</dbReference>
<name>A0A3E0VPD0_9MICO</name>
<comment type="caution">
    <text evidence="3">The sequence shown here is derived from an EMBL/GenBank/DDBJ whole genome shotgun (WGS) entry which is preliminary data.</text>
</comment>
<evidence type="ECO:0000256" key="1">
    <source>
        <dbReference type="SAM" id="MobiDB-lite"/>
    </source>
</evidence>